<feature type="domain" description="MacB-like periplasmic core" evidence="9">
    <location>
        <begin position="22"/>
        <end position="249"/>
    </location>
</feature>
<feature type="transmembrane region" description="Helical" evidence="7">
    <location>
        <begin position="381"/>
        <end position="402"/>
    </location>
</feature>
<comment type="similarity">
    <text evidence="6">Belongs to the ABC-4 integral membrane protein family.</text>
</comment>
<evidence type="ECO:0000313" key="10">
    <source>
        <dbReference type="EMBL" id="SFS20570.1"/>
    </source>
</evidence>
<evidence type="ECO:0000256" key="4">
    <source>
        <dbReference type="ARBA" id="ARBA00022989"/>
    </source>
</evidence>
<feature type="transmembrane region" description="Helical" evidence="7">
    <location>
        <begin position="340"/>
        <end position="361"/>
    </location>
</feature>
<dbReference type="InterPro" id="IPR050250">
    <property type="entry name" value="Macrolide_Exporter_MacB"/>
</dbReference>
<feature type="transmembrane region" description="Helical" evidence="7">
    <location>
        <begin position="749"/>
        <end position="770"/>
    </location>
</feature>
<dbReference type="PANTHER" id="PTHR30572:SF4">
    <property type="entry name" value="ABC TRANSPORTER PERMEASE YTRF"/>
    <property type="match status" value="1"/>
</dbReference>
<keyword evidence="3 7" id="KW-0812">Transmembrane</keyword>
<dbReference type="OrthoDB" id="127329at2"/>
<accession>A0A1I6MXZ0</accession>
<dbReference type="InterPro" id="IPR003838">
    <property type="entry name" value="ABC3_permease_C"/>
</dbReference>
<evidence type="ECO:0000259" key="9">
    <source>
        <dbReference type="Pfam" id="PF12704"/>
    </source>
</evidence>
<evidence type="ECO:0000256" key="6">
    <source>
        <dbReference type="ARBA" id="ARBA00038076"/>
    </source>
</evidence>
<name>A0A1I6MXZ0_9BACT</name>
<dbReference type="GO" id="GO:0005886">
    <property type="term" value="C:plasma membrane"/>
    <property type="evidence" value="ECO:0007669"/>
    <property type="project" value="UniProtKB-SubCell"/>
</dbReference>
<feature type="transmembrane region" description="Helical" evidence="7">
    <location>
        <begin position="782"/>
        <end position="802"/>
    </location>
</feature>
<evidence type="ECO:0000256" key="5">
    <source>
        <dbReference type="ARBA" id="ARBA00023136"/>
    </source>
</evidence>
<dbReference type="RefSeq" id="WP_089842343.1">
    <property type="nucleotide sequence ID" value="NZ_FOZL01000002.1"/>
</dbReference>
<dbReference type="GO" id="GO:0022857">
    <property type="term" value="F:transmembrane transporter activity"/>
    <property type="evidence" value="ECO:0007669"/>
    <property type="project" value="TreeGrafter"/>
</dbReference>
<feature type="transmembrane region" description="Helical" evidence="7">
    <location>
        <begin position="432"/>
        <end position="452"/>
    </location>
</feature>
<dbReference type="EMBL" id="FOZL01000002">
    <property type="protein sequence ID" value="SFS20570.1"/>
    <property type="molecule type" value="Genomic_DNA"/>
</dbReference>
<evidence type="ECO:0000256" key="3">
    <source>
        <dbReference type="ARBA" id="ARBA00022692"/>
    </source>
</evidence>
<feature type="transmembrane region" description="Helical" evidence="7">
    <location>
        <begin position="695"/>
        <end position="720"/>
    </location>
</feature>
<gene>
    <name evidence="10" type="ORF">SAMN05421771_3700</name>
</gene>
<feature type="domain" description="ABC3 transporter permease C-terminal" evidence="8">
    <location>
        <begin position="292"/>
        <end position="409"/>
    </location>
</feature>
<sequence>MSGIWQEIRFGLRQMRKSPGFTVTVVLTLALGIGAATSVFSLVDTVLLRPLPFADPERLMALDTLSLARGGGNSGATMADETSYPNFFDWREQSKSFEVMASYAGAAFSLGAGEHTPARRMAGMVVSSDFFRVLGVAPVLGRGFVRSEEQAGSRSVVISDGLWRSVFAGRPDAVGKSIRLNEESFTVIGVMPQGFQFPGYASTALWVPPSGTMEGKNPSGMQRGWSQLDVIGRLKAGVTVEQAGSEMTAIQKGLSVRYPDDDKKQIGVRVIPEDVKVVGDARKPLRILFGAVSFLLLMACVNVAGLLLTRSSARGAELAVRSALGATRIALVRQMLVESVTMSAMGGMFGVALASLALKLAPRFLPENLPRVTELAMDGRVLGFAIAASVVTGLVFGVLPAWRMSRLDPATALRDGGRSTTSGKGQQRLHGALVVGETAIGLVLLVGAGLLIRSFDRLMSVDPGFSPQHVLTFRVAMPGGRYKDEKTMQFVQSLQERMAAVPGVKGLTYAFPLPLTGGDMHISFSIDGRPTMPGDEPSARVSTVASNFFQTMKIPLLKGRYFTAAEDQPKGPPVMIVNQAFADKFFPGEEVLGKRIKSDLSNDDPAPWAEIVGVTGNVTRIGVSESAQPEYYLPYAHATLRGPSFAMRVDKDPTAYLDTVRTLVAEQDAAVPVYATSTYTELVAQNTAQQRFQTILLTGFAAIALLLAAIGLYAVLSYMVGQRTMELGLRLALGAQRSDVLSLVLRRGLLLAGCGLAIGLVASFGLTRYMTSLLFSTKALDTVTFCGMTALLFVVAAASCLVPSYRASRLNPNDTLRQQ</sequence>
<comment type="subcellular location">
    <subcellularLocation>
        <location evidence="1">Cell membrane</location>
        <topology evidence="1">Multi-pass membrane protein</topology>
    </subcellularLocation>
</comment>
<evidence type="ECO:0000256" key="7">
    <source>
        <dbReference type="SAM" id="Phobius"/>
    </source>
</evidence>
<organism evidence="10 11">
    <name type="scientific">Granulicella pectinivorans</name>
    <dbReference type="NCBI Taxonomy" id="474950"/>
    <lineage>
        <taxon>Bacteria</taxon>
        <taxon>Pseudomonadati</taxon>
        <taxon>Acidobacteriota</taxon>
        <taxon>Terriglobia</taxon>
        <taxon>Terriglobales</taxon>
        <taxon>Acidobacteriaceae</taxon>
        <taxon>Granulicella</taxon>
    </lineage>
</organism>
<reference evidence="10 11" key="1">
    <citation type="submission" date="2016-10" db="EMBL/GenBank/DDBJ databases">
        <authorList>
            <person name="de Groot N.N."/>
        </authorList>
    </citation>
    <scope>NUCLEOTIDE SEQUENCE [LARGE SCALE GENOMIC DNA]</scope>
    <source>
        <strain evidence="10 11">DSM 21001</strain>
    </source>
</reference>
<dbReference type="Pfam" id="PF12704">
    <property type="entry name" value="MacB_PCD"/>
    <property type="match status" value="2"/>
</dbReference>
<feature type="transmembrane region" description="Helical" evidence="7">
    <location>
        <begin position="21"/>
        <end position="43"/>
    </location>
</feature>
<dbReference type="InterPro" id="IPR025857">
    <property type="entry name" value="MacB_PCD"/>
</dbReference>
<dbReference type="NCBIfam" id="TIGR03434">
    <property type="entry name" value="ADOP"/>
    <property type="match status" value="1"/>
</dbReference>
<feature type="domain" description="MacB-like periplasmic core" evidence="9">
    <location>
        <begin position="439"/>
        <end position="640"/>
    </location>
</feature>
<keyword evidence="2" id="KW-1003">Cell membrane</keyword>
<keyword evidence="5 7" id="KW-0472">Membrane</keyword>
<dbReference type="InterPro" id="IPR017800">
    <property type="entry name" value="ADOP"/>
</dbReference>
<keyword evidence="4 7" id="KW-1133">Transmembrane helix</keyword>
<evidence type="ECO:0000256" key="2">
    <source>
        <dbReference type="ARBA" id="ARBA00022475"/>
    </source>
</evidence>
<evidence type="ECO:0000259" key="8">
    <source>
        <dbReference type="Pfam" id="PF02687"/>
    </source>
</evidence>
<dbReference type="Pfam" id="PF02687">
    <property type="entry name" value="FtsX"/>
    <property type="match status" value="2"/>
</dbReference>
<evidence type="ECO:0000313" key="11">
    <source>
        <dbReference type="Proteomes" id="UP000199024"/>
    </source>
</evidence>
<feature type="transmembrane region" description="Helical" evidence="7">
    <location>
        <begin position="287"/>
        <end position="308"/>
    </location>
</feature>
<dbReference type="AlphaFoldDB" id="A0A1I6MXZ0"/>
<dbReference type="STRING" id="474950.SAMN05421771_3700"/>
<proteinExistence type="inferred from homology"/>
<protein>
    <submittedName>
        <fullName evidence="10">Duplicated orphan permease</fullName>
    </submittedName>
</protein>
<evidence type="ECO:0000256" key="1">
    <source>
        <dbReference type="ARBA" id="ARBA00004651"/>
    </source>
</evidence>
<dbReference type="Proteomes" id="UP000199024">
    <property type="component" value="Unassembled WGS sequence"/>
</dbReference>
<dbReference type="PANTHER" id="PTHR30572">
    <property type="entry name" value="MEMBRANE COMPONENT OF TRANSPORTER-RELATED"/>
    <property type="match status" value="1"/>
</dbReference>
<feature type="domain" description="ABC3 transporter permease C-terminal" evidence="8">
    <location>
        <begin position="700"/>
        <end position="812"/>
    </location>
</feature>
<keyword evidence="11" id="KW-1185">Reference proteome</keyword>